<feature type="domain" description="Ubiquitin-like protease family profile" evidence="4">
    <location>
        <begin position="7"/>
        <end position="77"/>
    </location>
</feature>
<dbReference type="Gene3D" id="3.40.395.10">
    <property type="entry name" value="Adenoviral Proteinase, Chain A"/>
    <property type="match status" value="1"/>
</dbReference>
<comment type="caution">
    <text evidence="5">The sequence shown here is derived from an EMBL/GenBank/DDBJ whole genome shotgun (WGS) entry which is preliminary data.</text>
</comment>
<sequence length="138" mass="16192">MHDECPDHWYLCVIDFKNSHIQILDSLRSKNRDKFRFQSVKTVVEFCQTFFKLYDIGKDVFQFSIDWAPSIPTQENGLSNDLAKSTFHRQTHYANRLRTFLIWIMTLWMQCELVEDLSQPAQTILDAESLGVGVQLSD</sequence>
<gene>
    <name evidence="5" type="ORF">CK203_030081</name>
</gene>
<evidence type="ECO:0000313" key="5">
    <source>
        <dbReference type="EMBL" id="RVW97116.1"/>
    </source>
</evidence>
<dbReference type="Pfam" id="PF02902">
    <property type="entry name" value="Peptidase_C48"/>
    <property type="match status" value="1"/>
</dbReference>
<evidence type="ECO:0000256" key="3">
    <source>
        <dbReference type="ARBA" id="ARBA00022801"/>
    </source>
</evidence>
<dbReference type="InterPro" id="IPR038765">
    <property type="entry name" value="Papain-like_cys_pep_sf"/>
</dbReference>
<protein>
    <recommendedName>
        <fullName evidence="4">Ubiquitin-like protease family profile domain-containing protein</fullName>
    </recommendedName>
</protein>
<keyword evidence="3" id="KW-0378">Hydrolase</keyword>
<evidence type="ECO:0000259" key="4">
    <source>
        <dbReference type="Pfam" id="PF02902"/>
    </source>
</evidence>
<evidence type="ECO:0000313" key="6">
    <source>
        <dbReference type="Proteomes" id="UP000288805"/>
    </source>
</evidence>
<dbReference type="SUPFAM" id="SSF54001">
    <property type="entry name" value="Cysteine proteinases"/>
    <property type="match status" value="1"/>
</dbReference>
<dbReference type="InterPro" id="IPR003653">
    <property type="entry name" value="Peptidase_C48_C"/>
</dbReference>
<accession>A0A438IK91</accession>
<dbReference type="AlphaFoldDB" id="A0A438IK91"/>
<dbReference type="GO" id="GO:0006508">
    <property type="term" value="P:proteolysis"/>
    <property type="evidence" value="ECO:0007669"/>
    <property type="project" value="UniProtKB-KW"/>
</dbReference>
<dbReference type="EMBL" id="QGNW01000103">
    <property type="protein sequence ID" value="RVW97116.1"/>
    <property type="molecule type" value="Genomic_DNA"/>
</dbReference>
<organism evidence="5 6">
    <name type="scientific">Vitis vinifera</name>
    <name type="common">Grape</name>
    <dbReference type="NCBI Taxonomy" id="29760"/>
    <lineage>
        <taxon>Eukaryota</taxon>
        <taxon>Viridiplantae</taxon>
        <taxon>Streptophyta</taxon>
        <taxon>Embryophyta</taxon>
        <taxon>Tracheophyta</taxon>
        <taxon>Spermatophyta</taxon>
        <taxon>Magnoliopsida</taxon>
        <taxon>eudicotyledons</taxon>
        <taxon>Gunneridae</taxon>
        <taxon>Pentapetalae</taxon>
        <taxon>rosids</taxon>
        <taxon>Vitales</taxon>
        <taxon>Vitaceae</taxon>
        <taxon>Viteae</taxon>
        <taxon>Vitis</taxon>
    </lineage>
</organism>
<keyword evidence="2" id="KW-0645">Protease</keyword>
<dbReference type="Proteomes" id="UP000288805">
    <property type="component" value="Unassembled WGS sequence"/>
</dbReference>
<proteinExistence type="inferred from homology"/>
<evidence type="ECO:0000256" key="2">
    <source>
        <dbReference type="ARBA" id="ARBA00022670"/>
    </source>
</evidence>
<reference evidence="5 6" key="1">
    <citation type="journal article" date="2018" name="PLoS Genet.">
        <title>Population sequencing reveals clonal diversity and ancestral inbreeding in the grapevine cultivar Chardonnay.</title>
        <authorList>
            <person name="Roach M.J."/>
            <person name="Johnson D.L."/>
            <person name="Bohlmann J."/>
            <person name="van Vuuren H.J."/>
            <person name="Jones S.J."/>
            <person name="Pretorius I.S."/>
            <person name="Schmidt S.A."/>
            <person name="Borneman A.R."/>
        </authorList>
    </citation>
    <scope>NUCLEOTIDE SEQUENCE [LARGE SCALE GENOMIC DNA]</scope>
    <source>
        <strain evidence="6">cv. Chardonnay</strain>
        <tissue evidence="5">Leaf</tissue>
    </source>
</reference>
<evidence type="ECO:0000256" key="1">
    <source>
        <dbReference type="ARBA" id="ARBA00005234"/>
    </source>
</evidence>
<name>A0A438IK91_VITVI</name>
<comment type="similarity">
    <text evidence="1">Belongs to the peptidase C48 family.</text>
</comment>
<dbReference type="GO" id="GO:0008234">
    <property type="term" value="F:cysteine-type peptidase activity"/>
    <property type="evidence" value="ECO:0007669"/>
    <property type="project" value="InterPro"/>
</dbReference>